<dbReference type="Proteomes" id="UP000008694">
    <property type="component" value="Unassembled WGS sequence"/>
</dbReference>
<evidence type="ECO:0000256" key="10">
    <source>
        <dbReference type="SAM" id="MobiDB-lite"/>
    </source>
</evidence>
<keyword evidence="8" id="KW-0325">Glycoprotein</keyword>
<evidence type="ECO:0000256" key="5">
    <source>
        <dbReference type="ARBA" id="ARBA00022729"/>
    </source>
</evidence>
<feature type="compositionally biased region" description="Pro residues" evidence="10">
    <location>
        <begin position="28"/>
        <end position="38"/>
    </location>
</feature>
<feature type="chain" id="PRO_5003100791" description="Bifunctional inhibitor/plant lipid transfer protein/seed storage helical domain-containing protein" evidence="11">
    <location>
        <begin position="22"/>
        <end position="89"/>
    </location>
</feature>
<organism evidence="14">
    <name type="scientific">Arabidopsis lyrata subsp. lyrata</name>
    <name type="common">Lyre-leaved rock-cress</name>
    <dbReference type="NCBI Taxonomy" id="81972"/>
    <lineage>
        <taxon>Eukaryota</taxon>
        <taxon>Viridiplantae</taxon>
        <taxon>Streptophyta</taxon>
        <taxon>Embryophyta</taxon>
        <taxon>Tracheophyta</taxon>
        <taxon>Spermatophyta</taxon>
        <taxon>Magnoliopsida</taxon>
        <taxon>eudicotyledons</taxon>
        <taxon>Gunneridae</taxon>
        <taxon>Pentapetalae</taxon>
        <taxon>rosids</taxon>
        <taxon>malvids</taxon>
        <taxon>Brassicales</taxon>
        <taxon>Brassicaceae</taxon>
        <taxon>Camelineae</taxon>
        <taxon>Arabidopsis</taxon>
    </lineage>
</organism>
<feature type="signal peptide" evidence="11">
    <location>
        <begin position="1"/>
        <end position="21"/>
    </location>
</feature>
<feature type="region of interest" description="Disordered" evidence="10">
    <location>
        <begin position="20"/>
        <end position="40"/>
    </location>
</feature>
<proteinExistence type="inferred from homology"/>
<comment type="similarity">
    <text evidence="2">Belongs to the plant LTP family.</text>
</comment>
<dbReference type="CDD" id="cd00010">
    <property type="entry name" value="AAI_LTSS"/>
    <property type="match status" value="1"/>
</dbReference>
<evidence type="ECO:0000256" key="1">
    <source>
        <dbReference type="ARBA" id="ARBA00004609"/>
    </source>
</evidence>
<evidence type="ECO:0000313" key="13">
    <source>
        <dbReference type="EMBL" id="EFH67469.1"/>
    </source>
</evidence>
<dbReference type="InterPro" id="IPR043325">
    <property type="entry name" value="LTSS"/>
</dbReference>
<dbReference type="STRING" id="81972.D7KM05"/>
<accession>D7KM05</accession>
<dbReference type="PANTHER" id="PTHR33044">
    <property type="entry name" value="BIFUNCTIONAL INHIBITOR/LIPID-TRANSFER PROTEIN/SEED STORAGE 2S ALBUMIN SUPERFAMILY PROTEIN-RELATED"/>
    <property type="match status" value="1"/>
</dbReference>
<dbReference type="EMBL" id="GL348713">
    <property type="protein sequence ID" value="EFH67469.1"/>
    <property type="molecule type" value="Genomic_DNA"/>
</dbReference>
<evidence type="ECO:0000256" key="2">
    <source>
        <dbReference type="ARBA" id="ARBA00009748"/>
    </source>
</evidence>
<evidence type="ECO:0000313" key="14">
    <source>
        <dbReference type="Proteomes" id="UP000008694"/>
    </source>
</evidence>
<keyword evidence="4" id="KW-0336">GPI-anchor</keyword>
<sequence>MKPPFVLLSITLLVSSSLSDAADFGSPSQPPLMSPTPKPSNSIDCSSIIYNMMDCLSFLTVESTDPSPTKTCCVGIKTVLEYNPKCLCS</sequence>
<reference evidence="14" key="1">
    <citation type="journal article" date="2011" name="Nat. Genet.">
        <title>The Arabidopsis lyrata genome sequence and the basis of rapid genome size change.</title>
        <authorList>
            <person name="Hu T.T."/>
            <person name="Pattyn P."/>
            <person name="Bakker E.G."/>
            <person name="Cao J."/>
            <person name="Cheng J.-F."/>
            <person name="Clark R.M."/>
            <person name="Fahlgren N."/>
            <person name="Fawcett J.A."/>
            <person name="Grimwood J."/>
            <person name="Gundlach H."/>
            <person name="Haberer G."/>
            <person name="Hollister J.D."/>
            <person name="Ossowski S."/>
            <person name="Ottilar R.P."/>
            <person name="Salamov A.A."/>
            <person name="Schneeberger K."/>
            <person name="Spannagl M."/>
            <person name="Wang X."/>
            <person name="Yang L."/>
            <person name="Nasrallah M.E."/>
            <person name="Bergelson J."/>
            <person name="Carrington J.C."/>
            <person name="Gaut B.S."/>
            <person name="Schmutz J."/>
            <person name="Mayer K.F.X."/>
            <person name="Van de Peer Y."/>
            <person name="Grigoriev I.V."/>
            <person name="Nordborg M."/>
            <person name="Weigel D."/>
            <person name="Guo Y.-L."/>
        </authorList>
    </citation>
    <scope>NUCLEOTIDE SEQUENCE [LARGE SCALE GENOMIC DNA]</scope>
    <source>
        <strain evidence="14">cv. MN47</strain>
    </source>
</reference>
<keyword evidence="3" id="KW-1003">Cell membrane</keyword>
<evidence type="ECO:0000256" key="8">
    <source>
        <dbReference type="ARBA" id="ARBA00023180"/>
    </source>
</evidence>
<keyword evidence="14" id="KW-1185">Reference proteome</keyword>
<dbReference type="InterPro" id="IPR016140">
    <property type="entry name" value="Bifunc_inhib/LTP/seed_store"/>
</dbReference>
<dbReference type="AlphaFoldDB" id="D7KM05"/>
<keyword evidence="9" id="KW-0449">Lipoprotein</keyword>
<keyword evidence="5 11" id="KW-0732">Signal</keyword>
<dbReference type="InterPro" id="IPR036312">
    <property type="entry name" value="Bifun_inhib/LTP/seed_sf"/>
</dbReference>
<evidence type="ECO:0000256" key="11">
    <source>
        <dbReference type="SAM" id="SignalP"/>
    </source>
</evidence>
<dbReference type="Pfam" id="PF14368">
    <property type="entry name" value="LTP_2"/>
    <property type="match status" value="1"/>
</dbReference>
<evidence type="ECO:0000256" key="9">
    <source>
        <dbReference type="ARBA" id="ARBA00023288"/>
    </source>
</evidence>
<comment type="subcellular location">
    <subcellularLocation>
        <location evidence="1">Cell membrane</location>
        <topology evidence="1">Lipid-anchor</topology>
        <topology evidence="1">GPI-anchor</topology>
    </subcellularLocation>
</comment>
<feature type="domain" description="Bifunctional inhibitor/plant lipid transfer protein/seed storage helical" evidence="12">
    <location>
        <begin position="37"/>
        <end position="89"/>
    </location>
</feature>
<dbReference type="SUPFAM" id="SSF47699">
    <property type="entry name" value="Bifunctional inhibitor/lipid-transfer protein/seed storage 2S albumin"/>
    <property type="match status" value="1"/>
</dbReference>
<evidence type="ECO:0000259" key="12">
    <source>
        <dbReference type="Pfam" id="PF14368"/>
    </source>
</evidence>
<protein>
    <recommendedName>
        <fullName evidence="12">Bifunctional inhibitor/plant lipid transfer protein/seed storage helical domain-containing protein</fullName>
    </recommendedName>
</protein>
<evidence type="ECO:0000256" key="6">
    <source>
        <dbReference type="ARBA" id="ARBA00023136"/>
    </source>
</evidence>
<evidence type="ECO:0000256" key="7">
    <source>
        <dbReference type="ARBA" id="ARBA00023157"/>
    </source>
</evidence>
<dbReference type="GO" id="GO:0098552">
    <property type="term" value="C:side of membrane"/>
    <property type="evidence" value="ECO:0007669"/>
    <property type="project" value="UniProtKB-KW"/>
</dbReference>
<dbReference type="Gramene" id="scaffold_104046.1">
    <property type="protein sequence ID" value="scaffold_104046.1"/>
    <property type="gene ID" value="scaffold_104046.1"/>
</dbReference>
<dbReference type="HOGENOM" id="CLU_2457833_0_0_1"/>
<keyword evidence="6" id="KW-0472">Membrane</keyword>
<name>D7KM05_ARALL</name>
<gene>
    <name evidence="13" type="ORF">ARALYDRAFT_891252</name>
</gene>
<evidence type="ECO:0000256" key="4">
    <source>
        <dbReference type="ARBA" id="ARBA00022622"/>
    </source>
</evidence>
<evidence type="ECO:0000256" key="3">
    <source>
        <dbReference type="ARBA" id="ARBA00022475"/>
    </source>
</evidence>
<keyword evidence="7" id="KW-1015">Disulfide bond</keyword>
<dbReference type="Gene3D" id="1.10.110.10">
    <property type="entry name" value="Plant lipid-transfer and hydrophobic proteins"/>
    <property type="match status" value="1"/>
</dbReference>
<dbReference type="GO" id="GO:0005886">
    <property type="term" value="C:plasma membrane"/>
    <property type="evidence" value="ECO:0007669"/>
    <property type="project" value="UniProtKB-SubCell"/>
</dbReference>